<reference evidence="2" key="2">
    <citation type="journal article" date="2015" name="Data Brief">
        <title>Shoot transcriptome of the giant reed, Arundo donax.</title>
        <authorList>
            <person name="Barrero R.A."/>
            <person name="Guerrero F.D."/>
            <person name="Moolhuijzen P."/>
            <person name="Goolsby J.A."/>
            <person name="Tidwell J."/>
            <person name="Bellgard S.E."/>
            <person name="Bellgard M.I."/>
        </authorList>
    </citation>
    <scope>NUCLEOTIDE SEQUENCE</scope>
    <source>
        <tissue evidence="2">Shoot tissue taken approximately 20 cm above the soil surface</tissue>
    </source>
</reference>
<feature type="region of interest" description="Disordered" evidence="1">
    <location>
        <begin position="43"/>
        <end position="88"/>
    </location>
</feature>
<accession>A0A0A9A8H5</accession>
<sequence>MVSISRCNHQLGVMDGCSSRTDGPRWRRHHTMVDSVGEGLDVVAEEGGPGAEEPGHHPKWRKEGPIDGGQDPLLPPPPAHRHRIRCSAPWGGVPARGLASPVQPHLHRHAVPH</sequence>
<dbReference type="AlphaFoldDB" id="A0A0A9A8H5"/>
<reference evidence="2" key="1">
    <citation type="submission" date="2014-09" db="EMBL/GenBank/DDBJ databases">
        <authorList>
            <person name="Magalhaes I.L.F."/>
            <person name="Oliveira U."/>
            <person name="Santos F.R."/>
            <person name="Vidigal T.H.D.A."/>
            <person name="Brescovit A.D."/>
            <person name="Santos A.J."/>
        </authorList>
    </citation>
    <scope>NUCLEOTIDE SEQUENCE</scope>
    <source>
        <tissue evidence="2">Shoot tissue taken approximately 20 cm above the soil surface</tissue>
    </source>
</reference>
<feature type="compositionally biased region" description="Basic and acidic residues" evidence="1">
    <location>
        <begin position="53"/>
        <end position="65"/>
    </location>
</feature>
<evidence type="ECO:0000313" key="2">
    <source>
        <dbReference type="EMBL" id="JAD45295.1"/>
    </source>
</evidence>
<name>A0A0A9A8H5_ARUDO</name>
<evidence type="ECO:0000256" key="1">
    <source>
        <dbReference type="SAM" id="MobiDB-lite"/>
    </source>
</evidence>
<dbReference type="EMBL" id="GBRH01252600">
    <property type="protein sequence ID" value="JAD45295.1"/>
    <property type="molecule type" value="Transcribed_RNA"/>
</dbReference>
<proteinExistence type="predicted"/>
<protein>
    <submittedName>
        <fullName evidence="2">Uncharacterized protein</fullName>
    </submittedName>
</protein>
<organism evidence="2">
    <name type="scientific">Arundo donax</name>
    <name type="common">Giant reed</name>
    <name type="synonym">Donax arundinaceus</name>
    <dbReference type="NCBI Taxonomy" id="35708"/>
    <lineage>
        <taxon>Eukaryota</taxon>
        <taxon>Viridiplantae</taxon>
        <taxon>Streptophyta</taxon>
        <taxon>Embryophyta</taxon>
        <taxon>Tracheophyta</taxon>
        <taxon>Spermatophyta</taxon>
        <taxon>Magnoliopsida</taxon>
        <taxon>Liliopsida</taxon>
        <taxon>Poales</taxon>
        <taxon>Poaceae</taxon>
        <taxon>PACMAD clade</taxon>
        <taxon>Arundinoideae</taxon>
        <taxon>Arundineae</taxon>
        <taxon>Arundo</taxon>
    </lineage>
</organism>